<dbReference type="STRING" id="38302.SAMN04488535_0795"/>
<dbReference type="PANTHER" id="PTHR47618:SF1">
    <property type="entry name" value="BIFUNCTIONAL OLIGORIBONUCLEASE AND PAP PHOSPHATASE NRNA"/>
    <property type="match status" value="1"/>
</dbReference>
<dbReference type="Pfam" id="PF02272">
    <property type="entry name" value="DHHA1"/>
    <property type="match status" value="1"/>
</dbReference>
<evidence type="ECO:0000313" key="4">
    <source>
        <dbReference type="Proteomes" id="UP000199350"/>
    </source>
</evidence>
<dbReference type="EMBL" id="LT629700">
    <property type="protein sequence ID" value="SDL79200.1"/>
    <property type="molecule type" value="Genomic_DNA"/>
</dbReference>
<organism evidence="3 4">
    <name type="scientific">Corynebacterium mycetoides</name>
    <dbReference type="NCBI Taxonomy" id="38302"/>
    <lineage>
        <taxon>Bacteria</taxon>
        <taxon>Bacillati</taxon>
        <taxon>Actinomycetota</taxon>
        <taxon>Actinomycetes</taxon>
        <taxon>Mycobacteriales</taxon>
        <taxon>Corynebacteriaceae</taxon>
        <taxon>Corynebacterium</taxon>
    </lineage>
</organism>
<dbReference type="OrthoDB" id="9803668at2"/>
<dbReference type="RefSeq" id="WP_092149064.1">
    <property type="nucleotide sequence ID" value="NZ_LT629700.1"/>
</dbReference>
<dbReference type="InterPro" id="IPR001667">
    <property type="entry name" value="DDH_dom"/>
</dbReference>
<evidence type="ECO:0000313" key="3">
    <source>
        <dbReference type="EMBL" id="SDL79200.1"/>
    </source>
</evidence>
<dbReference type="Pfam" id="PF01368">
    <property type="entry name" value="DHH"/>
    <property type="match status" value="1"/>
</dbReference>
<keyword evidence="4" id="KW-1185">Reference proteome</keyword>
<dbReference type="PANTHER" id="PTHR47618">
    <property type="entry name" value="BIFUNCTIONAL OLIGORIBONUCLEASE AND PAP PHOSPHATASE NRNA"/>
    <property type="match status" value="1"/>
</dbReference>
<dbReference type="Gene3D" id="3.10.310.30">
    <property type="match status" value="1"/>
</dbReference>
<dbReference type="AlphaFoldDB" id="A0A1G9MY44"/>
<reference evidence="4" key="1">
    <citation type="submission" date="2016-10" db="EMBL/GenBank/DDBJ databases">
        <authorList>
            <person name="Varghese N."/>
            <person name="Submissions S."/>
        </authorList>
    </citation>
    <scope>NUCLEOTIDE SEQUENCE [LARGE SCALE GENOMIC DNA]</scope>
    <source>
        <strain evidence="4">DSM 20632</strain>
    </source>
</reference>
<dbReference type="InterPro" id="IPR003156">
    <property type="entry name" value="DHHA1_dom"/>
</dbReference>
<protein>
    <submittedName>
        <fullName evidence="3">Phosphoesterase RecJ domain-containing protein</fullName>
    </submittedName>
</protein>
<proteinExistence type="predicted"/>
<evidence type="ECO:0000259" key="2">
    <source>
        <dbReference type="Pfam" id="PF02272"/>
    </source>
</evidence>
<feature type="domain" description="DDH" evidence="1">
    <location>
        <begin position="25"/>
        <end position="165"/>
    </location>
</feature>
<accession>A0A1G9MY44</accession>
<dbReference type="Proteomes" id="UP000199350">
    <property type="component" value="Chromosome I"/>
</dbReference>
<dbReference type="InterPro" id="IPR051319">
    <property type="entry name" value="Oligoribo/pAp-PDE_c-di-AMP_PDE"/>
</dbReference>
<gene>
    <name evidence="3" type="ORF">SAMN04488535_0795</name>
</gene>
<dbReference type="GO" id="GO:0003676">
    <property type="term" value="F:nucleic acid binding"/>
    <property type="evidence" value="ECO:0007669"/>
    <property type="project" value="InterPro"/>
</dbReference>
<sequence length="322" mass="34372">MQLLFPGREEDFREVARLLVDAPSVAVVTHIKPDADAVGSACALTAGLRQLGISATAYIGQDFPHPENLDTVPFVDEIVYTHNAPEGALVVTVDCASADRTGAFRPVVESDRGRVVVIDHHASNPLFGGTNLVVGSESTTVIVRELFTYLGVELDADLAYCLYAGLVTDTGSFRWGSPRMHALAAELMGYGLDTRQIAMDLMDAMTPSDLREAGSVLAELELFEAGGLTVAVFTVDAARMAAMSQRAVEYIIDYSRSVQGADIGMVLKQYGRAYWNVSLRSSTVDVSRIATRLGGGGHIPAAGYSASGSRDDVVADVLRALR</sequence>
<dbReference type="InterPro" id="IPR038763">
    <property type="entry name" value="DHH_sf"/>
</dbReference>
<evidence type="ECO:0000259" key="1">
    <source>
        <dbReference type="Pfam" id="PF01368"/>
    </source>
</evidence>
<feature type="domain" description="DHHA1" evidence="2">
    <location>
        <begin position="241"/>
        <end position="318"/>
    </location>
</feature>
<dbReference type="SUPFAM" id="SSF64182">
    <property type="entry name" value="DHH phosphoesterases"/>
    <property type="match status" value="1"/>
</dbReference>
<name>A0A1G9MY44_9CORY</name>
<dbReference type="Gene3D" id="3.90.1640.10">
    <property type="entry name" value="inorganic pyrophosphatase (n-terminal core)"/>
    <property type="match status" value="1"/>
</dbReference>